<dbReference type="SUPFAM" id="SSF46785">
    <property type="entry name" value="Winged helix' DNA-binding domain"/>
    <property type="match status" value="1"/>
</dbReference>
<dbReference type="PRINTS" id="PR00037">
    <property type="entry name" value="HTHLACR"/>
</dbReference>
<dbReference type="Proteomes" id="UP000636755">
    <property type="component" value="Unassembled WGS sequence"/>
</dbReference>
<dbReference type="SMART" id="SM00420">
    <property type="entry name" value="HTH_DEOR"/>
    <property type="match status" value="1"/>
</dbReference>
<dbReference type="SMART" id="SM01134">
    <property type="entry name" value="DeoRC"/>
    <property type="match status" value="1"/>
</dbReference>
<sequence>MLTQERYQTILQILSEKNTVTVQELTKLLNTSESTIRRDLTTLDEMGKLNKVFGGATSIHQLSGVYEADVKSREGIMLDEKKAIAIYCAKLINDTDFVYIDAGTTTDILTDYITNKNATYVTNGITHAKNLIRKGLTTYTIGGRIKPATEAIMGAEGLRSLKTFNFTKSFMGTNGIELNAGFTTPDMEEGLIKEEVIKRSYMSFVLADNTKFRKVFPITFAELKDCCIITDKLPYNEFSEKTIIKEVMK</sequence>
<evidence type="ECO:0000313" key="6">
    <source>
        <dbReference type="Proteomes" id="UP000636755"/>
    </source>
</evidence>
<dbReference type="RefSeq" id="WP_022235581.1">
    <property type="nucleotide sequence ID" value="NZ_JACOPS010000003.1"/>
</dbReference>
<name>A0ABR7HLG6_9FIRM</name>
<keyword evidence="6" id="KW-1185">Reference proteome</keyword>
<dbReference type="InterPro" id="IPR050313">
    <property type="entry name" value="Carb_Metab_HTH_regulators"/>
</dbReference>
<protein>
    <submittedName>
        <fullName evidence="5">DeoR/GlpR transcriptional regulator</fullName>
    </submittedName>
</protein>
<keyword evidence="3" id="KW-0804">Transcription</keyword>
<evidence type="ECO:0000256" key="3">
    <source>
        <dbReference type="ARBA" id="ARBA00023163"/>
    </source>
</evidence>
<evidence type="ECO:0000256" key="2">
    <source>
        <dbReference type="ARBA" id="ARBA00023125"/>
    </source>
</evidence>
<dbReference type="PANTHER" id="PTHR30363">
    <property type="entry name" value="HTH-TYPE TRANSCRIPTIONAL REGULATOR SRLR-RELATED"/>
    <property type="match status" value="1"/>
</dbReference>
<dbReference type="EMBL" id="JACOPS010000003">
    <property type="protein sequence ID" value="MBC5728343.1"/>
    <property type="molecule type" value="Genomic_DNA"/>
</dbReference>
<dbReference type="InterPro" id="IPR036390">
    <property type="entry name" value="WH_DNA-bd_sf"/>
</dbReference>
<dbReference type="Pfam" id="PF08220">
    <property type="entry name" value="HTH_DeoR"/>
    <property type="match status" value="1"/>
</dbReference>
<gene>
    <name evidence="5" type="ORF">H8R91_07405</name>
</gene>
<dbReference type="InterPro" id="IPR014036">
    <property type="entry name" value="DeoR-like_C"/>
</dbReference>
<dbReference type="PROSITE" id="PS00894">
    <property type="entry name" value="HTH_DEOR_1"/>
    <property type="match status" value="1"/>
</dbReference>
<dbReference type="InterPro" id="IPR001034">
    <property type="entry name" value="DeoR_HTH"/>
</dbReference>
<evidence type="ECO:0000259" key="4">
    <source>
        <dbReference type="PROSITE" id="PS51000"/>
    </source>
</evidence>
<proteinExistence type="predicted"/>
<dbReference type="InterPro" id="IPR018356">
    <property type="entry name" value="Tscrpt_reg_HTH_DeoR_CS"/>
</dbReference>
<dbReference type="Gene3D" id="1.10.10.10">
    <property type="entry name" value="Winged helix-like DNA-binding domain superfamily/Winged helix DNA-binding domain"/>
    <property type="match status" value="1"/>
</dbReference>
<dbReference type="Pfam" id="PF00455">
    <property type="entry name" value="DeoRC"/>
    <property type="match status" value="1"/>
</dbReference>
<evidence type="ECO:0000256" key="1">
    <source>
        <dbReference type="ARBA" id="ARBA00023015"/>
    </source>
</evidence>
<dbReference type="InterPro" id="IPR037171">
    <property type="entry name" value="NagB/RpiA_transferase-like"/>
</dbReference>
<dbReference type="PANTHER" id="PTHR30363:SF56">
    <property type="entry name" value="TRANSCRIPTIONAL REGULATOR, DEOR FAMILY"/>
    <property type="match status" value="1"/>
</dbReference>
<comment type="caution">
    <text evidence="5">The sequence shown here is derived from an EMBL/GenBank/DDBJ whole genome shotgun (WGS) entry which is preliminary data.</text>
</comment>
<dbReference type="Gene3D" id="3.40.50.1360">
    <property type="match status" value="1"/>
</dbReference>
<feature type="domain" description="HTH deoR-type" evidence="4">
    <location>
        <begin position="3"/>
        <end position="58"/>
    </location>
</feature>
<organism evidence="5 6">
    <name type="scientific">Ruminococcus intestinalis</name>
    <dbReference type="NCBI Taxonomy" id="2763066"/>
    <lineage>
        <taxon>Bacteria</taxon>
        <taxon>Bacillati</taxon>
        <taxon>Bacillota</taxon>
        <taxon>Clostridia</taxon>
        <taxon>Eubacteriales</taxon>
        <taxon>Oscillospiraceae</taxon>
        <taxon>Ruminococcus</taxon>
    </lineage>
</organism>
<dbReference type="SUPFAM" id="SSF100950">
    <property type="entry name" value="NagB/RpiA/CoA transferase-like"/>
    <property type="match status" value="1"/>
</dbReference>
<dbReference type="InterPro" id="IPR036388">
    <property type="entry name" value="WH-like_DNA-bd_sf"/>
</dbReference>
<dbReference type="PROSITE" id="PS51000">
    <property type="entry name" value="HTH_DEOR_2"/>
    <property type="match status" value="1"/>
</dbReference>
<reference evidence="5 6" key="1">
    <citation type="submission" date="2020-08" db="EMBL/GenBank/DDBJ databases">
        <title>Genome public.</title>
        <authorList>
            <person name="Liu C."/>
            <person name="Sun Q."/>
        </authorList>
    </citation>
    <scope>NUCLEOTIDE SEQUENCE [LARGE SCALE GENOMIC DNA]</scope>
    <source>
        <strain evidence="5 6">NSJ-71</strain>
    </source>
</reference>
<keyword evidence="2" id="KW-0238">DNA-binding</keyword>
<keyword evidence="1" id="KW-0805">Transcription regulation</keyword>
<accession>A0ABR7HLG6</accession>
<evidence type="ECO:0000313" key="5">
    <source>
        <dbReference type="EMBL" id="MBC5728343.1"/>
    </source>
</evidence>